<dbReference type="InterPro" id="IPR005135">
    <property type="entry name" value="Endo/exonuclease/phosphatase"/>
</dbReference>
<evidence type="ECO:0000256" key="1">
    <source>
        <dbReference type="SAM" id="Phobius"/>
    </source>
</evidence>
<organism evidence="3 4">
    <name type="scientific">Gelidibacter maritimus</name>
    <dbReference type="NCBI Taxonomy" id="2761487"/>
    <lineage>
        <taxon>Bacteria</taxon>
        <taxon>Pseudomonadati</taxon>
        <taxon>Bacteroidota</taxon>
        <taxon>Flavobacteriia</taxon>
        <taxon>Flavobacteriales</taxon>
        <taxon>Flavobacteriaceae</taxon>
        <taxon>Gelidibacter</taxon>
    </lineage>
</organism>
<feature type="domain" description="Endonuclease/exonuclease/phosphatase" evidence="2">
    <location>
        <begin position="116"/>
        <end position="322"/>
    </location>
</feature>
<dbReference type="AlphaFoldDB" id="A0A7W2M2D7"/>
<keyword evidence="1" id="KW-1133">Transmembrane helix</keyword>
<proteinExistence type="predicted"/>
<protein>
    <submittedName>
        <fullName evidence="3">Endonuclease/exonuclease/phosphatase family protein</fullName>
    </submittedName>
</protein>
<name>A0A7W2M2D7_9FLAO</name>
<feature type="transmembrane region" description="Helical" evidence="1">
    <location>
        <begin position="70"/>
        <end position="87"/>
    </location>
</feature>
<dbReference type="Pfam" id="PF03372">
    <property type="entry name" value="Exo_endo_phos"/>
    <property type="match status" value="1"/>
</dbReference>
<keyword evidence="4" id="KW-1185">Reference proteome</keyword>
<keyword evidence="3" id="KW-0378">Hydrolase</keyword>
<keyword evidence="1" id="KW-0472">Membrane</keyword>
<dbReference type="Gene3D" id="3.60.10.10">
    <property type="entry name" value="Endonuclease/exonuclease/phosphatase"/>
    <property type="match status" value="1"/>
</dbReference>
<evidence type="ECO:0000259" key="2">
    <source>
        <dbReference type="Pfam" id="PF03372"/>
    </source>
</evidence>
<keyword evidence="1" id="KW-0812">Transmembrane</keyword>
<keyword evidence="3" id="KW-0269">Exonuclease</keyword>
<reference evidence="3 4" key="1">
    <citation type="submission" date="2020-07" db="EMBL/GenBank/DDBJ databases">
        <title>Bacterium isolated from marine sediment.</title>
        <authorList>
            <person name="Shang D."/>
        </authorList>
    </citation>
    <scope>NUCLEOTIDE SEQUENCE [LARGE SCALE GENOMIC DNA]</scope>
    <source>
        <strain evidence="3 4">F6074</strain>
    </source>
</reference>
<accession>A0A7W2M2D7</accession>
<keyword evidence="3" id="KW-0540">Nuclease</keyword>
<comment type="caution">
    <text evidence="3">The sequence shown here is derived from an EMBL/GenBank/DDBJ whole genome shotgun (WGS) entry which is preliminary data.</text>
</comment>
<keyword evidence="3" id="KW-0255">Endonuclease</keyword>
<dbReference type="EMBL" id="JACGLT010000001">
    <property type="protein sequence ID" value="MBA6151425.1"/>
    <property type="molecule type" value="Genomic_DNA"/>
</dbReference>
<dbReference type="Proteomes" id="UP000541857">
    <property type="component" value="Unassembled WGS sequence"/>
</dbReference>
<feature type="transmembrane region" description="Helical" evidence="1">
    <location>
        <begin position="41"/>
        <end position="58"/>
    </location>
</feature>
<dbReference type="SUPFAM" id="SSF56219">
    <property type="entry name" value="DNase I-like"/>
    <property type="match status" value="1"/>
</dbReference>
<dbReference type="InterPro" id="IPR036691">
    <property type="entry name" value="Endo/exonu/phosph_ase_sf"/>
</dbReference>
<evidence type="ECO:0000313" key="3">
    <source>
        <dbReference type="EMBL" id="MBA6151425.1"/>
    </source>
</evidence>
<dbReference type="GO" id="GO:0004527">
    <property type="term" value="F:exonuclease activity"/>
    <property type="evidence" value="ECO:0007669"/>
    <property type="project" value="UniProtKB-KW"/>
</dbReference>
<evidence type="ECO:0000313" key="4">
    <source>
        <dbReference type="Proteomes" id="UP000541857"/>
    </source>
</evidence>
<gene>
    <name evidence="3" type="ORF">H3Z82_01640</name>
</gene>
<dbReference type="GO" id="GO:0004519">
    <property type="term" value="F:endonuclease activity"/>
    <property type="evidence" value="ECO:0007669"/>
    <property type="project" value="UniProtKB-KW"/>
</dbReference>
<feature type="transmembrane region" description="Helical" evidence="1">
    <location>
        <begin position="7"/>
        <end position="29"/>
    </location>
</feature>
<sequence length="333" mass="38243">MVKTKKILTIIIQLSAVILFLASILSIFRNTENRYLKMLDFPRIQLFILSIILIILLLIAEGKRKWLKKLLVSGLLIGIAIQSYFLINYTTLVPVEVPTAKHVKGRDNQFSLLLTNVKMSNRKAPQLIELIASKKPDLVLAMEVDSWWHDELNTLTNDYPFSHHAINEETYGMVLYSKLALKKIEVNYLTNEKVPSFESIITFEDGKNFSFHAVHPVPPTHFQELPDNAGEQENALKKLGKKVEGREHPILVAGDFNDVVWSYVDDLTGTKNSLYDLRVGRGFYNSFNANNFLMRWPLDHVLVTDEFNLKKLERLSKIGSDHFPMYVELILVD</sequence>